<proteinExistence type="predicted"/>
<dbReference type="EMBL" id="JAEKNN010000072">
    <property type="protein sequence ID" value="MBJ7610668.1"/>
    <property type="molecule type" value="Genomic_DNA"/>
</dbReference>
<gene>
    <name evidence="1" type="ORF">JF887_14770</name>
</gene>
<accession>A0A934KPE0</accession>
<comment type="caution">
    <text evidence="1">The sequence shown here is derived from an EMBL/GenBank/DDBJ whole genome shotgun (WGS) entry which is preliminary data.</text>
</comment>
<evidence type="ECO:0000313" key="1">
    <source>
        <dbReference type="EMBL" id="MBJ7610668.1"/>
    </source>
</evidence>
<organism evidence="1 2">
    <name type="scientific">Candidatus Amunia macphersoniae</name>
    <dbReference type="NCBI Taxonomy" id="3127014"/>
    <lineage>
        <taxon>Bacteria</taxon>
        <taxon>Bacillati</taxon>
        <taxon>Candidatus Dormiibacterota</taxon>
        <taxon>Candidatus Dormibacteria</taxon>
        <taxon>Candidatus Aeolococcales</taxon>
        <taxon>Candidatus Aeolococcaceae</taxon>
        <taxon>Candidatus Amunia</taxon>
    </lineage>
</organism>
<name>A0A934KPE0_9BACT</name>
<evidence type="ECO:0000313" key="2">
    <source>
        <dbReference type="Proteomes" id="UP000614410"/>
    </source>
</evidence>
<protein>
    <submittedName>
        <fullName evidence="1">Uncharacterized protein</fullName>
    </submittedName>
</protein>
<dbReference type="AlphaFoldDB" id="A0A934KPE0"/>
<reference evidence="1 2" key="1">
    <citation type="submission" date="2020-10" db="EMBL/GenBank/DDBJ databases">
        <title>Ca. Dormibacterota MAGs.</title>
        <authorList>
            <person name="Montgomery K."/>
        </authorList>
    </citation>
    <scope>NUCLEOTIDE SEQUENCE [LARGE SCALE GENOMIC DNA]</scope>
    <source>
        <strain evidence="1">Mitchell_Peninsula_5</strain>
    </source>
</reference>
<dbReference type="Proteomes" id="UP000614410">
    <property type="component" value="Unassembled WGS sequence"/>
</dbReference>
<sequence length="63" mass="6844">MSRYPVHQPPPDRVIDDLMRAGLTRSTAMAMEGWKAREVLDLLRDAGRGDVHAGALASARGSI</sequence>